<evidence type="ECO:0000256" key="1">
    <source>
        <dbReference type="ARBA" id="ARBA00022737"/>
    </source>
</evidence>
<evidence type="ECO:0000259" key="2">
    <source>
        <dbReference type="Pfam" id="PF24883"/>
    </source>
</evidence>
<keyword evidence="1" id="KW-0677">Repeat</keyword>
<gene>
    <name evidence="3" type="ORF">CLO192961_LOCUS244105</name>
</gene>
<dbReference type="PANTHER" id="PTHR10039">
    <property type="entry name" value="AMELOGENIN"/>
    <property type="match status" value="1"/>
</dbReference>
<dbReference type="InterPro" id="IPR056884">
    <property type="entry name" value="NPHP3-like_N"/>
</dbReference>
<feature type="domain" description="Nephrocystin 3-like N-terminal" evidence="2">
    <location>
        <begin position="304"/>
        <end position="440"/>
    </location>
</feature>
<evidence type="ECO:0000313" key="3">
    <source>
        <dbReference type="EMBL" id="VUC28701.1"/>
    </source>
</evidence>
<reference evidence="3 4" key="1">
    <citation type="submission" date="2019-06" db="EMBL/GenBank/DDBJ databases">
        <authorList>
            <person name="Broberg M."/>
        </authorList>
    </citation>
    <scope>NUCLEOTIDE SEQUENCE [LARGE SCALE GENOMIC DNA]</scope>
</reference>
<dbReference type="Pfam" id="PF24883">
    <property type="entry name" value="NPHP3_N"/>
    <property type="match status" value="1"/>
</dbReference>
<proteinExistence type="predicted"/>
<comment type="caution">
    <text evidence="3">The sequence shown here is derived from an EMBL/GenBank/DDBJ whole genome shotgun (WGS) entry which is preliminary data.</text>
</comment>
<name>A0ABY6UF98_BIOOC</name>
<dbReference type="SUPFAM" id="SSF52540">
    <property type="entry name" value="P-loop containing nucleoside triphosphate hydrolases"/>
    <property type="match status" value="1"/>
</dbReference>
<dbReference type="InterPro" id="IPR027417">
    <property type="entry name" value="P-loop_NTPase"/>
</dbReference>
<organism evidence="3 4">
    <name type="scientific">Bionectria ochroleuca</name>
    <name type="common">Gliocladium roseum</name>
    <dbReference type="NCBI Taxonomy" id="29856"/>
    <lineage>
        <taxon>Eukaryota</taxon>
        <taxon>Fungi</taxon>
        <taxon>Dikarya</taxon>
        <taxon>Ascomycota</taxon>
        <taxon>Pezizomycotina</taxon>
        <taxon>Sordariomycetes</taxon>
        <taxon>Hypocreomycetidae</taxon>
        <taxon>Hypocreales</taxon>
        <taxon>Bionectriaceae</taxon>
        <taxon>Clonostachys</taxon>
    </lineage>
</organism>
<keyword evidence="4" id="KW-1185">Reference proteome</keyword>
<dbReference type="EMBL" id="CABFNS010000791">
    <property type="protein sequence ID" value="VUC28701.1"/>
    <property type="molecule type" value="Genomic_DNA"/>
</dbReference>
<dbReference type="Gene3D" id="3.40.50.300">
    <property type="entry name" value="P-loop containing nucleotide triphosphate hydrolases"/>
    <property type="match status" value="1"/>
</dbReference>
<protein>
    <recommendedName>
        <fullName evidence="2">Nephrocystin 3-like N-terminal domain-containing protein</fullName>
    </recommendedName>
</protein>
<sequence>MPLKSHPRRASSSRAIPTSKGRLGLHKLWPDEDSLSQFNLVLVHGFAGDALDTWTHANGKCWPKDFPPKDGENLKAASVYVWGYRAVDSGVRDGLTAVPQSIYSIGETLCSDLHDNEIYALDVSRNRHSLYGKIFDETKHVIFLDTPHHGVPRDVLQSIYGRRVKRDVWSKYELWSEVLGDLSKKFSEMDANFAVSSSSASLLKNEGDPEAQVAPGQTGFIHAKRERSFHMDHVDHSSMCKFASLDDINYKRLAARIRIGQLAIEKRNPLFLTLRSWISGQDGDENSDENQREHEDNSSRRHKETCKWLFQDGSFHRWIARNNAISVLLVTGPSGVGKTMLTSAAIDYVSDLPGCPTVGYIFLRFDIRLLHRDLLRMIASSLLDRAVDCNVVPDKAFDYPTYNKAESSKLKEFIQLLLQALAHMGHIYFFIDGLNEVPSSLESTKPDNRKKAEKELGDIRNVIDFLFECASAQENLRLWFSSQADDMTLEWMEKRSYTEIKIPEEDSTRDVQLYLNWAIEEKLKDRISSQLLRLFAEITVLVKAENNFRWAATMIEEISKCSNEDDVIETLKVGLPWRVSDVYAQTLRRLRNNDIEDQRLPGGRTRSIGLSKAILSILTFAKRPLSLRALQEAISAYSLQERNTGCLNISSSSINDERSLVNRCVPFVKYVPSKDGNGVFRLDHESVLKFLLDHASDSQTVATDRMVDPKILAKACLNYLFQQRYNKLLKKYTAFEFRTDRGSDIRDHHLVQYAAKYWYRHLEETTKSEELSQCAVAFVKSPQFITAIQIQSLFVPGHFIQDLDCDDRKKRCIKKNLPGWLEEHHAGEKVFKDYHIFLAEWGAFLQRGIADKVNGELDRCLWSALGPTNYFNRYSSSLQRYPAYLLQLEETGLNNIEGFYVAAASYEQMRTAVWKVANSRFV</sequence>
<evidence type="ECO:0000313" key="4">
    <source>
        <dbReference type="Proteomes" id="UP000766486"/>
    </source>
</evidence>
<dbReference type="Proteomes" id="UP000766486">
    <property type="component" value="Unassembled WGS sequence"/>
</dbReference>
<accession>A0ABY6UF98</accession>